<comment type="similarity">
    <text evidence="5">Belongs to the SAT4 family.</text>
</comment>
<organism evidence="8 9">
    <name type="scientific">Penicillium vulpinum</name>
    <dbReference type="NCBI Taxonomy" id="29845"/>
    <lineage>
        <taxon>Eukaryota</taxon>
        <taxon>Fungi</taxon>
        <taxon>Dikarya</taxon>
        <taxon>Ascomycota</taxon>
        <taxon>Pezizomycotina</taxon>
        <taxon>Eurotiomycetes</taxon>
        <taxon>Eurotiomycetidae</taxon>
        <taxon>Eurotiales</taxon>
        <taxon>Aspergillaceae</taxon>
        <taxon>Penicillium</taxon>
    </lineage>
</organism>
<feature type="transmembrane region" description="Helical" evidence="6">
    <location>
        <begin position="212"/>
        <end position="232"/>
    </location>
</feature>
<feature type="transmembrane region" description="Helical" evidence="6">
    <location>
        <begin position="162"/>
        <end position="180"/>
    </location>
</feature>
<sequence length="387" mass="43631">MPWDCVLPVHSFFIYLSIPFLFLLGGTHTHLVLGCVLRSAMAPSKKGWQMIEIVSVLVGLCFISVVLRVFARIRRRVGFGIDDYLSLVSMVLLIAMLVELILWCTIGGNGVHIVDLSSETLMNYWKIFLANQFTYFLLCPCIKISIICFYRRLFSTPKFQKVTFALNCLIAAWGTGIFLACAGQCRPLRAYWDKSIDGTCFDAQKFIIVNQAFNVVMDFVILILPIPMIWNLHRAWQDKLALNGVFALGTFVCFASIYRIVVLFWISPMDPTFTVYQATLWTHIEPAVGLICSNLPIIRGLFPALNLKSSRNGTGPAYLNTDYTNNSLFLSKSSPRSPDLEYIKMYNAQVESKSQGHLGDELHPRTINVQTDISILPGNDSTTMLNH</sequence>
<dbReference type="GO" id="GO:0016020">
    <property type="term" value="C:membrane"/>
    <property type="evidence" value="ECO:0007669"/>
    <property type="project" value="UniProtKB-SubCell"/>
</dbReference>
<feature type="transmembrane region" description="Helical" evidence="6">
    <location>
        <begin position="53"/>
        <end position="71"/>
    </location>
</feature>
<dbReference type="PANTHER" id="PTHR33048:SF163">
    <property type="entry name" value="INTEGRAL MEMBRANE PROTEIN (AFU_ORTHOLOGUE AFUA_8G05510)"/>
    <property type="match status" value="1"/>
</dbReference>
<evidence type="ECO:0000256" key="4">
    <source>
        <dbReference type="ARBA" id="ARBA00023136"/>
    </source>
</evidence>
<feature type="domain" description="Rhodopsin" evidence="7">
    <location>
        <begin position="67"/>
        <end position="302"/>
    </location>
</feature>
<feature type="transmembrane region" description="Helical" evidence="6">
    <location>
        <begin position="128"/>
        <end position="150"/>
    </location>
</feature>
<keyword evidence="9" id="KW-1185">Reference proteome</keyword>
<keyword evidence="2 6" id="KW-0812">Transmembrane</keyword>
<dbReference type="AlphaFoldDB" id="A0A1V6S055"/>
<gene>
    <name evidence="8" type="ORF">PENVUL_c015G03484</name>
</gene>
<feature type="transmembrane region" description="Helical" evidence="6">
    <location>
        <begin position="12"/>
        <end position="33"/>
    </location>
</feature>
<dbReference type="Proteomes" id="UP000191518">
    <property type="component" value="Unassembled WGS sequence"/>
</dbReference>
<accession>A0A1V6S055</accession>
<evidence type="ECO:0000313" key="8">
    <source>
        <dbReference type="EMBL" id="OQE07100.1"/>
    </source>
</evidence>
<dbReference type="Pfam" id="PF20684">
    <property type="entry name" value="Fung_rhodopsin"/>
    <property type="match status" value="1"/>
</dbReference>
<evidence type="ECO:0000256" key="3">
    <source>
        <dbReference type="ARBA" id="ARBA00022989"/>
    </source>
</evidence>
<keyword evidence="3 6" id="KW-1133">Transmembrane helix</keyword>
<evidence type="ECO:0000256" key="6">
    <source>
        <dbReference type="SAM" id="Phobius"/>
    </source>
</evidence>
<comment type="subcellular location">
    <subcellularLocation>
        <location evidence="1">Membrane</location>
        <topology evidence="1">Multi-pass membrane protein</topology>
    </subcellularLocation>
</comment>
<evidence type="ECO:0000313" key="9">
    <source>
        <dbReference type="Proteomes" id="UP000191518"/>
    </source>
</evidence>
<name>A0A1V6S055_9EURO</name>
<dbReference type="STRING" id="29845.A0A1V6S055"/>
<evidence type="ECO:0000256" key="5">
    <source>
        <dbReference type="ARBA" id="ARBA00038359"/>
    </source>
</evidence>
<evidence type="ECO:0000259" key="7">
    <source>
        <dbReference type="Pfam" id="PF20684"/>
    </source>
</evidence>
<keyword evidence="4 6" id="KW-0472">Membrane</keyword>
<protein>
    <recommendedName>
        <fullName evidence="7">Rhodopsin domain-containing protein</fullName>
    </recommendedName>
</protein>
<comment type="caution">
    <text evidence="8">The sequence shown here is derived from an EMBL/GenBank/DDBJ whole genome shotgun (WGS) entry which is preliminary data.</text>
</comment>
<dbReference type="EMBL" id="MDYP01000015">
    <property type="protein sequence ID" value="OQE07100.1"/>
    <property type="molecule type" value="Genomic_DNA"/>
</dbReference>
<feature type="transmembrane region" description="Helical" evidence="6">
    <location>
        <begin position="83"/>
        <end position="108"/>
    </location>
</feature>
<feature type="transmembrane region" description="Helical" evidence="6">
    <location>
        <begin position="244"/>
        <end position="266"/>
    </location>
</feature>
<reference evidence="9" key="1">
    <citation type="journal article" date="2017" name="Nat. Microbiol.">
        <title>Global analysis of biosynthetic gene clusters reveals vast potential of secondary metabolite production in Penicillium species.</title>
        <authorList>
            <person name="Nielsen J.C."/>
            <person name="Grijseels S."/>
            <person name="Prigent S."/>
            <person name="Ji B."/>
            <person name="Dainat J."/>
            <person name="Nielsen K.F."/>
            <person name="Frisvad J.C."/>
            <person name="Workman M."/>
            <person name="Nielsen J."/>
        </authorList>
    </citation>
    <scope>NUCLEOTIDE SEQUENCE [LARGE SCALE GENOMIC DNA]</scope>
    <source>
        <strain evidence="9">IBT 29486</strain>
    </source>
</reference>
<evidence type="ECO:0000256" key="2">
    <source>
        <dbReference type="ARBA" id="ARBA00022692"/>
    </source>
</evidence>
<dbReference type="InterPro" id="IPR049326">
    <property type="entry name" value="Rhodopsin_dom_fungi"/>
</dbReference>
<dbReference type="PANTHER" id="PTHR33048">
    <property type="entry name" value="PTH11-LIKE INTEGRAL MEMBRANE PROTEIN (AFU_ORTHOLOGUE AFUA_5G11245)"/>
    <property type="match status" value="1"/>
</dbReference>
<evidence type="ECO:0000256" key="1">
    <source>
        <dbReference type="ARBA" id="ARBA00004141"/>
    </source>
</evidence>
<dbReference type="InterPro" id="IPR052337">
    <property type="entry name" value="SAT4-like"/>
</dbReference>
<proteinExistence type="inferred from homology"/>